<evidence type="ECO:0000256" key="1">
    <source>
        <dbReference type="SAM" id="MobiDB-lite"/>
    </source>
</evidence>
<evidence type="ECO:0000313" key="3">
    <source>
        <dbReference type="Proteomes" id="UP001362999"/>
    </source>
</evidence>
<keyword evidence="3" id="KW-1185">Reference proteome</keyword>
<name>A0AAV9ZNX6_9AGAR</name>
<reference evidence="2 3" key="1">
    <citation type="journal article" date="2024" name="J Genomics">
        <title>Draft genome sequencing and assembly of Favolaschia claudopus CIRM-BRFM 2984 isolated from oak limbs.</title>
        <authorList>
            <person name="Navarro D."/>
            <person name="Drula E."/>
            <person name="Chaduli D."/>
            <person name="Cazenave R."/>
            <person name="Ahrendt S."/>
            <person name="Wang J."/>
            <person name="Lipzen A."/>
            <person name="Daum C."/>
            <person name="Barry K."/>
            <person name="Grigoriev I.V."/>
            <person name="Favel A."/>
            <person name="Rosso M.N."/>
            <person name="Martin F."/>
        </authorList>
    </citation>
    <scope>NUCLEOTIDE SEQUENCE [LARGE SCALE GENOMIC DNA]</scope>
    <source>
        <strain evidence="2 3">CIRM-BRFM 2984</strain>
    </source>
</reference>
<feature type="compositionally biased region" description="Basic residues" evidence="1">
    <location>
        <begin position="89"/>
        <end position="100"/>
    </location>
</feature>
<feature type="compositionally biased region" description="Basic and acidic residues" evidence="1">
    <location>
        <begin position="78"/>
        <end position="88"/>
    </location>
</feature>
<evidence type="ECO:0000313" key="2">
    <source>
        <dbReference type="EMBL" id="KAK6988204.1"/>
    </source>
</evidence>
<protein>
    <submittedName>
        <fullName evidence="2">Uncharacterized protein</fullName>
    </submittedName>
</protein>
<organism evidence="2 3">
    <name type="scientific">Favolaschia claudopus</name>
    <dbReference type="NCBI Taxonomy" id="2862362"/>
    <lineage>
        <taxon>Eukaryota</taxon>
        <taxon>Fungi</taxon>
        <taxon>Dikarya</taxon>
        <taxon>Basidiomycota</taxon>
        <taxon>Agaricomycotina</taxon>
        <taxon>Agaricomycetes</taxon>
        <taxon>Agaricomycetidae</taxon>
        <taxon>Agaricales</taxon>
        <taxon>Marasmiineae</taxon>
        <taxon>Mycenaceae</taxon>
        <taxon>Favolaschia</taxon>
    </lineage>
</organism>
<dbReference type="Proteomes" id="UP001362999">
    <property type="component" value="Unassembled WGS sequence"/>
</dbReference>
<sequence>MNNERGTSGTSESEIITNGFGQNSGELEVEQRFKREVGDRQARVGEIAVPKAPEGVMHVALRTTGTAVMRKKNFEESGWKEGRTSRGVDHRRKRGRRKKREGQTACSAFWTSWKAEAVRDGRKRAINVAVNHISYGPSPSLLPLVSQGVVFREEKEWIVIQTRAREYWIGKEEETDR</sequence>
<feature type="compositionally biased region" description="Polar residues" evidence="1">
    <location>
        <begin position="1"/>
        <end position="25"/>
    </location>
</feature>
<proteinExistence type="predicted"/>
<accession>A0AAV9ZNX6</accession>
<gene>
    <name evidence="2" type="ORF">R3P38DRAFT_2804944</name>
</gene>
<feature type="region of interest" description="Disordered" evidence="1">
    <location>
        <begin position="1"/>
        <end position="27"/>
    </location>
</feature>
<comment type="caution">
    <text evidence="2">The sequence shown here is derived from an EMBL/GenBank/DDBJ whole genome shotgun (WGS) entry which is preliminary data.</text>
</comment>
<feature type="region of interest" description="Disordered" evidence="1">
    <location>
        <begin position="78"/>
        <end position="101"/>
    </location>
</feature>
<dbReference type="AlphaFoldDB" id="A0AAV9ZNX6"/>
<dbReference type="EMBL" id="JAWWNJ010000125">
    <property type="protein sequence ID" value="KAK6988204.1"/>
    <property type="molecule type" value="Genomic_DNA"/>
</dbReference>